<dbReference type="Proteomes" id="UP001147700">
    <property type="component" value="Unassembled WGS sequence"/>
</dbReference>
<dbReference type="SUPFAM" id="SSF47240">
    <property type="entry name" value="Ferritin-like"/>
    <property type="match status" value="1"/>
</dbReference>
<protein>
    <recommendedName>
        <fullName evidence="3">Ferritin-like domain-containing protein</fullName>
    </recommendedName>
</protein>
<evidence type="ECO:0000313" key="2">
    <source>
        <dbReference type="Proteomes" id="UP001147700"/>
    </source>
</evidence>
<proteinExistence type="predicted"/>
<gene>
    <name evidence="1" type="ORF">OJ962_30305</name>
</gene>
<accession>A0ABT4RTB1</accession>
<name>A0ABT4RTB1_9ACTN</name>
<dbReference type="InterPro" id="IPR012348">
    <property type="entry name" value="RNR-like"/>
</dbReference>
<evidence type="ECO:0008006" key="3">
    <source>
        <dbReference type="Google" id="ProtNLM"/>
    </source>
</evidence>
<evidence type="ECO:0000313" key="1">
    <source>
        <dbReference type="EMBL" id="MDA0141824.1"/>
    </source>
</evidence>
<comment type="caution">
    <text evidence="1">The sequence shown here is derived from an EMBL/GenBank/DDBJ whole genome shotgun (WGS) entry which is preliminary data.</text>
</comment>
<dbReference type="InterPro" id="IPR009078">
    <property type="entry name" value="Ferritin-like_SF"/>
</dbReference>
<dbReference type="RefSeq" id="WP_202953813.1">
    <property type="nucleotide sequence ID" value="NZ_JAPCID010000066.1"/>
</dbReference>
<dbReference type="EMBL" id="JAPCID010000066">
    <property type="protein sequence ID" value="MDA0141824.1"/>
    <property type="molecule type" value="Genomic_DNA"/>
</dbReference>
<reference evidence="1" key="1">
    <citation type="submission" date="2022-10" db="EMBL/GenBank/DDBJ databases">
        <title>The WGS of Solirubrobacter sp. CPCC 204708.</title>
        <authorList>
            <person name="Jiang Z."/>
        </authorList>
    </citation>
    <scope>NUCLEOTIDE SEQUENCE</scope>
    <source>
        <strain evidence="1">CPCC 204708</strain>
    </source>
</reference>
<sequence length="219" mass="24599">MIAGYQHFLRLADRIQWDDEAIDLTTDARNWPSVADARIKELVAGFIVGEAGVAEHLHAFFDGDAAATFEAQRRDEERHARFFARYARAVGLDDPRAHVSAEFIDIFERRLPEAAAEAGVEAVGLYHMVLEGVVFTAGQYALLELVDDRLPGLKTGMELVLRDEKWHIGFGTRCLNDARLTEAEIDAILDEGERAAALWAPEQAERVLRTLRRRMAAVR</sequence>
<organism evidence="1 2">
    <name type="scientific">Solirubrobacter deserti</name>
    <dbReference type="NCBI Taxonomy" id="2282478"/>
    <lineage>
        <taxon>Bacteria</taxon>
        <taxon>Bacillati</taxon>
        <taxon>Actinomycetota</taxon>
        <taxon>Thermoleophilia</taxon>
        <taxon>Solirubrobacterales</taxon>
        <taxon>Solirubrobacteraceae</taxon>
        <taxon>Solirubrobacter</taxon>
    </lineage>
</organism>
<keyword evidence="2" id="KW-1185">Reference proteome</keyword>
<dbReference type="Gene3D" id="1.10.620.20">
    <property type="entry name" value="Ribonucleotide Reductase, subunit A"/>
    <property type="match status" value="1"/>
</dbReference>